<sequence>MAVAVTVMVEVTLPMDMAATFTPKDPPAISTHQHKPPSYHPPPSYHQPPQTSYAQPPPSVARFEPPVSYAKAPSYHYDRVAPAPAPAAPVRPTYSVPRVEPPPIGNSIVEAPSSGYVLPPGTYGRARSKA</sequence>
<dbReference type="Proteomes" id="UP000054047">
    <property type="component" value="Unassembled WGS sequence"/>
</dbReference>
<feature type="region of interest" description="Disordered" evidence="1">
    <location>
        <begin position="80"/>
        <end position="130"/>
    </location>
</feature>
<gene>
    <name evidence="2" type="ORF">ANCDUO_17085</name>
</gene>
<accession>A0A0C2FW48</accession>
<protein>
    <submittedName>
        <fullName evidence="2">Uncharacterized protein</fullName>
    </submittedName>
</protein>
<organism evidence="2 3">
    <name type="scientific">Ancylostoma duodenale</name>
    <dbReference type="NCBI Taxonomy" id="51022"/>
    <lineage>
        <taxon>Eukaryota</taxon>
        <taxon>Metazoa</taxon>
        <taxon>Ecdysozoa</taxon>
        <taxon>Nematoda</taxon>
        <taxon>Chromadorea</taxon>
        <taxon>Rhabditida</taxon>
        <taxon>Rhabditina</taxon>
        <taxon>Rhabditomorpha</taxon>
        <taxon>Strongyloidea</taxon>
        <taxon>Ancylostomatidae</taxon>
        <taxon>Ancylostomatinae</taxon>
        <taxon>Ancylostoma</taxon>
    </lineage>
</organism>
<evidence type="ECO:0000256" key="1">
    <source>
        <dbReference type="SAM" id="MobiDB-lite"/>
    </source>
</evidence>
<dbReference type="OrthoDB" id="10581069at2759"/>
<keyword evidence="3" id="KW-1185">Reference proteome</keyword>
<evidence type="ECO:0000313" key="3">
    <source>
        <dbReference type="Proteomes" id="UP000054047"/>
    </source>
</evidence>
<feature type="region of interest" description="Disordered" evidence="1">
    <location>
        <begin position="19"/>
        <end position="65"/>
    </location>
</feature>
<evidence type="ECO:0000313" key="2">
    <source>
        <dbReference type="EMBL" id="KIH52805.1"/>
    </source>
</evidence>
<proteinExistence type="predicted"/>
<dbReference type="AlphaFoldDB" id="A0A0C2FW48"/>
<name>A0A0C2FW48_9BILA</name>
<dbReference type="EMBL" id="KN742763">
    <property type="protein sequence ID" value="KIH52805.1"/>
    <property type="molecule type" value="Genomic_DNA"/>
</dbReference>
<reference evidence="2 3" key="1">
    <citation type="submission" date="2013-12" db="EMBL/GenBank/DDBJ databases">
        <title>Draft genome of the parsitic nematode Ancylostoma duodenale.</title>
        <authorList>
            <person name="Mitreva M."/>
        </authorList>
    </citation>
    <scope>NUCLEOTIDE SEQUENCE [LARGE SCALE GENOMIC DNA]</scope>
    <source>
        <strain evidence="2 3">Zhejiang</strain>
    </source>
</reference>